<sequence length="359" mass="41160">MHHLYANPAKDWKSEGDLERQFWYDYIIRSGLAESLKDYRSMMLFDLRTIPNALKDPRYQPDNRSAQNTSSEKIIEVYSDAGGSEASRRIRFADLPRLPAELQGLIFNVGNLNQTDVRNISLAIKDFSDVAKEHMCDSVTLHPHNILIFTLKMLNNPELRPKARTLDIENRYYGDITPTDWKDLLFCIKEARKLGLYLLYLSSDAFDLRANPPKESWYSHWAGVLITILLCILPNIHRLRIPNDVFGSLRGHRPCHLDTVFTQPQPQLRRLETLLVCGDDHKVEKLAPLFELPALTTIVAMSFVENGGLSLDMNVFGPACSSNVTTLQLYRGELHNDVATLLARLLKVLIDFSYDNRRF</sequence>
<organism evidence="1 2">
    <name type="scientific">Bimuria novae-zelandiae CBS 107.79</name>
    <dbReference type="NCBI Taxonomy" id="1447943"/>
    <lineage>
        <taxon>Eukaryota</taxon>
        <taxon>Fungi</taxon>
        <taxon>Dikarya</taxon>
        <taxon>Ascomycota</taxon>
        <taxon>Pezizomycotina</taxon>
        <taxon>Dothideomycetes</taxon>
        <taxon>Pleosporomycetidae</taxon>
        <taxon>Pleosporales</taxon>
        <taxon>Massarineae</taxon>
        <taxon>Didymosphaeriaceae</taxon>
        <taxon>Bimuria</taxon>
    </lineage>
</organism>
<evidence type="ECO:0000313" key="1">
    <source>
        <dbReference type="EMBL" id="KAF1976885.1"/>
    </source>
</evidence>
<reference evidence="1" key="1">
    <citation type="journal article" date="2020" name="Stud. Mycol.">
        <title>101 Dothideomycetes genomes: a test case for predicting lifestyles and emergence of pathogens.</title>
        <authorList>
            <person name="Haridas S."/>
            <person name="Albert R."/>
            <person name="Binder M."/>
            <person name="Bloem J."/>
            <person name="Labutti K."/>
            <person name="Salamov A."/>
            <person name="Andreopoulos B."/>
            <person name="Baker S."/>
            <person name="Barry K."/>
            <person name="Bills G."/>
            <person name="Bluhm B."/>
            <person name="Cannon C."/>
            <person name="Castanera R."/>
            <person name="Culley D."/>
            <person name="Daum C."/>
            <person name="Ezra D."/>
            <person name="Gonzalez J."/>
            <person name="Henrissat B."/>
            <person name="Kuo A."/>
            <person name="Liang C."/>
            <person name="Lipzen A."/>
            <person name="Lutzoni F."/>
            <person name="Magnuson J."/>
            <person name="Mondo S."/>
            <person name="Nolan M."/>
            <person name="Ohm R."/>
            <person name="Pangilinan J."/>
            <person name="Park H.-J."/>
            <person name="Ramirez L."/>
            <person name="Alfaro M."/>
            <person name="Sun H."/>
            <person name="Tritt A."/>
            <person name="Yoshinaga Y."/>
            <person name="Zwiers L.-H."/>
            <person name="Turgeon B."/>
            <person name="Goodwin S."/>
            <person name="Spatafora J."/>
            <person name="Crous P."/>
            <person name="Grigoriev I."/>
        </authorList>
    </citation>
    <scope>NUCLEOTIDE SEQUENCE</scope>
    <source>
        <strain evidence="1">CBS 107.79</strain>
    </source>
</reference>
<dbReference type="Proteomes" id="UP000800036">
    <property type="component" value="Unassembled WGS sequence"/>
</dbReference>
<dbReference type="AlphaFoldDB" id="A0A6A5VIS1"/>
<accession>A0A6A5VIS1</accession>
<name>A0A6A5VIS1_9PLEO</name>
<proteinExistence type="predicted"/>
<evidence type="ECO:0000313" key="2">
    <source>
        <dbReference type="Proteomes" id="UP000800036"/>
    </source>
</evidence>
<dbReference type="EMBL" id="ML976665">
    <property type="protein sequence ID" value="KAF1976885.1"/>
    <property type="molecule type" value="Genomic_DNA"/>
</dbReference>
<protein>
    <submittedName>
        <fullName evidence="1">Uncharacterized protein</fullName>
    </submittedName>
</protein>
<keyword evidence="2" id="KW-1185">Reference proteome</keyword>
<gene>
    <name evidence="1" type="ORF">BU23DRAFT_565553</name>
</gene>